<reference evidence="3 4" key="1">
    <citation type="submission" date="2024-08" db="EMBL/GenBank/DDBJ databases">
        <title>Tateyamaria sp. nov., isolated from marine algae.</title>
        <authorList>
            <person name="Choi B.J."/>
            <person name="Kim J.M."/>
            <person name="Lee J.K."/>
            <person name="Choi D.G."/>
            <person name="Bayburt H."/>
            <person name="Baek J.H."/>
            <person name="Han D.M."/>
            <person name="Jeon C.O."/>
        </authorList>
    </citation>
    <scope>NUCLEOTIDE SEQUENCE [LARGE SCALE GENOMIC DNA]</scope>
    <source>
        <strain evidence="3 4">KMU-156</strain>
    </source>
</reference>
<sequence length="259" mass="27456">MRAAALSICLMLGLPVSAGPFSADVVVLGELHDNPHHHARQAEIVAEVQPKALVFEMLTNGQALAHVPGADEATLSAAFGWENTGWPDFAMYYPIFAAAPDARVFGAGVTRTMAREAMTDGLAYAFGIGAGAYGLTTPLDEGMQAARESMQMTAHCDALPEDMLPTMVDIQRLRDAELAKMALRAFELTGGPVVVITGNGHARTDWGMPVYLKQAAPDLTVVALGQGEDGIAPPGTFDVIEFTAGVDRDDPCLAFQKQD</sequence>
<dbReference type="EMBL" id="JBHDIY010000002">
    <property type="protein sequence ID" value="MFL4468933.1"/>
    <property type="molecule type" value="Genomic_DNA"/>
</dbReference>
<dbReference type="Proteomes" id="UP001627408">
    <property type="component" value="Unassembled WGS sequence"/>
</dbReference>
<evidence type="ECO:0000313" key="4">
    <source>
        <dbReference type="Proteomes" id="UP001627408"/>
    </source>
</evidence>
<proteinExistence type="predicted"/>
<dbReference type="Pfam" id="PF04187">
    <property type="entry name" value="Cofac_haem_bdg"/>
    <property type="match status" value="1"/>
</dbReference>
<gene>
    <name evidence="3" type="ORF">ACERZ8_03245</name>
</gene>
<dbReference type="CDD" id="cd14727">
    <property type="entry name" value="ChanN-like"/>
    <property type="match status" value="1"/>
</dbReference>
<dbReference type="RefSeq" id="WP_407590682.1">
    <property type="nucleotide sequence ID" value="NZ_JBHDIY010000002.1"/>
</dbReference>
<dbReference type="SUPFAM" id="SSF159501">
    <property type="entry name" value="EreA/ChaN-like"/>
    <property type="match status" value="1"/>
</dbReference>
<name>A0ABW8UUR4_9RHOB</name>
<organism evidence="3 4">
    <name type="scientific">Tateyamaria armeniaca</name>
    <dbReference type="NCBI Taxonomy" id="2518930"/>
    <lineage>
        <taxon>Bacteria</taxon>
        <taxon>Pseudomonadati</taxon>
        <taxon>Pseudomonadota</taxon>
        <taxon>Alphaproteobacteria</taxon>
        <taxon>Rhodobacterales</taxon>
        <taxon>Roseobacteraceae</taxon>
        <taxon>Tateyamaria</taxon>
    </lineage>
</organism>
<evidence type="ECO:0000256" key="1">
    <source>
        <dbReference type="SAM" id="SignalP"/>
    </source>
</evidence>
<dbReference type="InterPro" id="IPR007314">
    <property type="entry name" value="Cofac_haem-bd_dom"/>
</dbReference>
<feature type="chain" id="PRO_5047307224" evidence="1">
    <location>
        <begin position="19"/>
        <end position="259"/>
    </location>
</feature>
<keyword evidence="3" id="KW-0449">Lipoprotein</keyword>
<dbReference type="Gene3D" id="3.40.50.11550">
    <property type="match status" value="2"/>
</dbReference>
<feature type="signal peptide" evidence="1">
    <location>
        <begin position="1"/>
        <end position="18"/>
    </location>
</feature>
<comment type="caution">
    <text evidence="3">The sequence shown here is derived from an EMBL/GenBank/DDBJ whole genome shotgun (WGS) entry which is preliminary data.</text>
</comment>
<keyword evidence="1" id="KW-0732">Signal</keyword>
<evidence type="ECO:0000313" key="3">
    <source>
        <dbReference type="EMBL" id="MFL4468933.1"/>
    </source>
</evidence>
<evidence type="ECO:0000259" key="2">
    <source>
        <dbReference type="Pfam" id="PF04187"/>
    </source>
</evidence>
<feature type="domain" description="Haem-binding uptake Tiki superfamily ChaN" evidence="2">
    <location>
        <begin position="23"/>
        <end position="212"/>
    </location>
</feature>
<accession>A0ABW8UUR4</accession>
<protein>
    <submittedName>
        <fullName evidence="3">ChaN family lipoprotein</fullName>
    </submittedName>
</protein>
<keyword evidence="4" id="KW-1185">Reference proteome</keyword>